<proteinExistence type="predicted"/>
<evidence type="ECO:0000313" key="3">
    <source>
        <dbReference type="Proteomes" id="UP000319103"/>
    </source>
</evidence>
<dbReference type="OrthoDB" id="5510591at2"/>
<dbReference type="PANTHER" id="PTHR15020:SF50">
    <property type="entry name" value="UPF0659 PROTEIN YMR090W"/>
    <property type="match status" value="1"/>
</dbReference>
<dbReference type="InterPro" id="IPR036291">
    <property type="entry name" value="NAD(P)-bd_dom_sf"/>
</dbReference>
<dbReference type="SUPFAM" id="SSF51735">
    <property type="entry name" value="NAD(P)-binding Rossmann-fold domains"/>
    <property type="match status" value="1"/>
</dbReference>
<dbReference type="Pfam" id="PF13460">
    <property type="entry name" value="NAD_binding_10"/>
    <property type="match status" value="1"/>
</dbReference>
<dbReference type="PANTHER" id="PTHR15020">
    <property type="entry name" value="FLAVIN REDUCTASE-RELATED"/>
    <property type="match status" value="1"/>
</dbReference>
<organism evidence="2 3">
    <name type="scientific">Kitasatospora acidiphila</name>
    <dbReference type="NCBI Taxonomy" id="2567942"/>
    <lineage>
        <taxon>Bacteria</taxon>
        <taxon>Bacillati</taxon>
        <taxon>Actinomycetota</taxon>
        <taxon>Actinomycetes</taxon>
        <taxon>Kitasatosporales</taxon>
        <taxon>Streptomycetaceae</taxon>
        <taxon>Kitasatospora</taxon>
    </lineage>
</organism>
<name>A0A540W797_9ACTN</name>
<keyword evidence="3" id="KW-1185">Reference proteome</keyword>
<dbReference type="AlphaFoldDB" id="A0A540W797"/>
<sequence>MDNPVVVVGGSGRVGRIIVQRLLERRESVCAIGRSGHRARRHLAPGAAFIEGDVRAPKTLKAPLAGCSAVVYCVEPGTENHGPDRPETTMYQGVRNVLAAATAGANRPHVVLVSQLHATHQGHPLNAYGRLLSWRFAGEDLLRESGLPYTVVRPGWLIDDRAAGHRVRLDQGDQGTGQVTRDDVAESCVQALYTPAARGVTFEIFNEPGTPLPSWGAAFGALSWDRTPVGLT</sequence>
<gene>
    <name evidence="2" type="ORF">E6W39_24920</name>
</gene>
<protein>
    <submittedName>
        <fullName evidence="2">NAD-dependent epimerase/dehydratase family protein</fullName>
    </submittedName>
</protein>
<dbReference type="Proteomes" id="UP000319103">
    <property type="component" value="Unassembled WGS sequence"/>
</dbReference>
<dbReference type="Gene3D" id="3.40.50.720">
    <property type="entry name" value="NAD(P)-binding Rossmann-like Domain"/>
    <property type="match status" value="1"/>
</dbReference>
<dbReference type="InterPro" id="IPR016040">
    <property type="entry name" value="NAD(P)-bd_dom"/>
</dbReference>
<dbReference type="RefSeq" id="WP_141635432.1">
    <property type="nucleotide sequence ID" value="NZ_VIGB01000003.1"/>
</dbReference>
<reference evidence="2 3" key="1">
    <citation type="submission" date="2019-06" db="EMBL/GenBank/DDBJ databases">
        <title>Description of Kitasatospora acidophila sp. nov. isolated from pine grove soil, and reclassification of Streptomyces novaecaesareae to Kitasatospora novaeceasareae comb. nov.</title>
        <authorList>
            <person name="Kim M.J."/>
        </authorList>
    </citation>
    <scope>NUCLEOTIDE SEQUENCE [LARGE SCALE GENOMIC DNA]</scope>
    <source>
        <strain evidence="2 3">MMS16-CNU292</strain>
    </source>
</reference>
<comment type="caution">
    <text evidence="2">The sequence shown here is derived from an EMBL/GenBank/DDBJ whole genome shotgun (WGS) entry which is preliminary data.</text>
</comment>
<accession>A0A540W797</accession>
<dbReference type="EMBL" id="VIGB01000003">
    <property type="protein sequence ID" value="TQF04879.1"/>
    <property type="molecule type" value="Genomic_DNA"/>
</dbReference>
<evidence type="ECO:0000313" key="2">
    <source>
        <dbReference type="EMBL" id="TQF04879.1"/>
    </source>
</evidence>
<feature type="domain" description="NAD(P)-binding" evidence="1">
    <location>
        <begin position="9"/>
        <end position="194"/>
    </location>
</feature>
<evidence type="ECO:0000259" key="1">
    <source>
        <dbReference type="Pfam" id="PF13460"/>
    </source>
</evidence>